<comment type="miscellaneous">
    <text evidence="9">This function is generally fulfilled by the C-terminal part of HisG, which is missing in some bacteria such as this one.</text>
</comment>
<dbReference type="RefSeq" id="WP_188391235.1">
    <property type="nucleotide sequence ID" value="NZ_BMEV01000012.1"/>
</dbReference>
<dbReference type="Gene3D" id="3.30.930.10">
    <property type="entry name" value="Bira Bifunctional Protein, Domain 2"/>
    <property type="match status" value="1"/>
</dbReference>
<dbReference type="PANTHER" id="PTHR43707">
    <property type="entry name" value="HISTIDYL-TRNA SYNTHETASE"/>
    <property type="match status" value="1"/>
</dbReference>
<dbReference type="GO" id="GO:0005737">
    <property type="term" value="C:cytoplasm"/>
    <property type="evidence" value="ECO:0007669"/>
    <property type="project" value="UniProtKB-SubCell"/>
</dbReference>
<name>A0A8J3EIN9_9BACI</name>
<gene>
    <name evidence="9" type="primary">hisZ</name>
    <name evidence="12" type="ORF">GCM10010978_09550</name>
</gene>
<dbReference type="GO" id="GO:0006427">
    <property type="term" value="P:histidyl-tRNA aminoacylation"/>
    <property type="evidence" value="ECO:0007669"/>
    <property type="project" value="TreeGrafter"/>
</dbReference>
<dbReference type="InterPro" id="IPR004516">
    <property type="entry name" value="HisRS/HisZ"/>
</dbReference>
<organism evidence="12 13">
    <name type="scientific">Compostibacillus humi</name>
    <dbReference type="NCBI Taxonomy" id="1245525"/>
    <lineage>
        <taxon>Bacteria</taxon>
        <taxon>Bacillati</taxon>
        <taxon>Bacillota</taxon>
        <taxon>Bacilli</taxon>
        <taxon>Bacillales</taxon>
        <taxon>Bacillaceae</taxon>
        <taxon>Compostibacillus</taxon>
    </lineage>
</organism>
<keyword evidence="5 9" id="KW-0963">Cytoplasm</keyword>
<dbReference type="PIRSF" id="PIRSF001549">
    <property type="entry name" value="His-tRNA_synth"/>
    <property type="match status" value="1"/>
</dbReference>
<dbReference type="InterPro" id="IPR045864">
    <property type="entry name" value="aa-tRNA-synth_II/BPL/LPL"/>
</dbReference>
<sequence>MLNPYNNPNIEEFEIKENLMSVIKKRFSTYGYQQIRTPAFESYDMYSNITGTVSKGEMIKVIDPSGDVLVLRPDVTIPLTKMISKSLLREQRLFYIQDVYRQNSQREITESTQAGVECFGENSPFIDAEVIILAIHTLRDLGLKNFKIEVGHAGFFKEIIEQIQVTGQQLEQIKALIQSKNVIEMEPYLSSLTISTEAKEAIRQIPVMYGDPETVIQQAKELTLNENMENILQRLMEINELIKDYNASDYILFNLGLINHMNYYSGVIFQGFVGNVGMPVLMGGRYDHLGEQFSNSVPAIGFAFDVDLLLQARKQQGLNISVDSAADICIFYDQNRQKEALSMSYELRNYGYKVITNITGLPAKKHVYFSGDRSPYLGGNEKQPFTTMEELLQLLKQNEGEQN</sequence>
<evidence type="ECO:0000313" key="12">
    <source>
        <dbReference type="EMBL" id="GGH72540.1"/>
    </source>
</evidence>
<comment type="similarity">
    <text evidence="3 9">Belongs to the class-II aminoacyl-tRNA synthetase family. HisZ subfamily.</text>
</comment>
<dbReference type="AlphaFoldDB" id="A0A8J3EIN9"/>
<dbReference type="UniPathway" id="UPA00031">
    <property type="reaction ID" value="UER00006"/>
</dbReference>
<dbReference type="CDD" id="cd00773">
    <property type="entry name" value="HisRS-like_core"/>
    <property type="match status" value="1"/>
</dbReference>
<evidence type="ECO:0000259" key="11">
    <source>
        <dbReference type="Pfam" id="PF13393"/>
    </source>
</evidence>
<evidence type="ECO:0000256" key="9">
    <source>
        <dbReference type="HAMAP-Rule" id="MF_00125"/>
    </source>
</evidence>
<comment type="subcellular location">
    <subcellularLocation>
        <location evidence="1 9">Cytoplasm</location>
    </subcellularLocation>
</comment>
<evidence type="ECO:0000256" key="4">
    <source>
        <dbReference type="ARBA" id="ARBA00020397"/>
    </source>
</evidence>
<reference evidence="12" key="2">
    <citation type="submission" date="2020-09" db="EMBL/GenBank/DDBJ databases">
        <authorList>
            <person name="Sun Q."/>
            <person name="Zhou Y."/>
        </authorList>
    </citation>
    <scope>NUCLEOTIDE SEQUENCE</scope>
    <source>
        <strain evidence="12">CGMCC 1.12360</strain>
    </source>
</reference>
<dbReference type="SUPFAM" id="SSF55681">
    <property type="entry name" value="Class II aaRS and biotin synthetases"/>
    <property type="match status" value="1"/>
</dbReference>
<evidence type="ECO:0000256" key="3">
    <source>
        <dbReference type="ARBA" id="ARBA00005539"/>
    </source>
</evidence>
<dbReference type="HAMAP" id="MF_00125">
    <property type="entry name" value="HisZ"/>
    <property type="match status" value="1"/>
</dbReference>
<comment type="subunit">
    <text evidence="9">Heteromultimer composed of HisG and HisZ subunits.</text>
</comment>
<keyword evidence="6 9" id="KW-0028">Amino-acid biosynthesis</keyword>
<keyword evidence="13" id="KW-1185">Reference proteome</keyword>
<dbReference type="PANTHER" id="PTHR43707:SF6">
    <property type="entry name" value="ATP PHOSPHORIBOSYLTRANSFERASE REGULATORY SUBUNIT"/>
    <property type="match status" value="1"/>
</dbReference>
<evidence type="ECO:0000256" key="6">
    <source>
        <dbReference type="ARBA" id="ARBA00022605"/>
    </source>
</evidence>
<comment type="pathway">
    <text evidence="2 9">Amino-acid biosynthesis; L-histidine biosynthesis; L-histidine from 5-phospho-alpha-D-ribose 1-diphosphate: step 1/9.</text>
</comment>
<accession>A0A8J3EIN9</accession>
<evidence type="ECO:0000256" key="1">
    <source>
        <dbReference type="ARBA" id="ARBA00004496"/>
    </source>
</evidence>
<dbReference type="GO" id="GO:0000105">
    <property type="term" value="P:L-histidine biosynthetic process"/>
    <property type="evidence" value="ECO:0007669"/>
    <property type="project" value="UniProtKB-UniRule"/>
</dbReference>
<dbReference type="InterPro" id="IPR004517">
    <property type="entry name" value="HisZ"/>
</dbReference>
<feature type="binding site" evidence="10">
    <location>
        <begin position="74"/>
        <end position="76"/>
    </location>
    <ligand>
        <name>L-histidine</name>
        <dbReference type="ChEBI" id="CHEBI:57595"/>
    </ligand>
</feature>
<feature type="binding site" evidence="10">
    <location>
        <position position="117"/>
    </location>
    <ligand>
        <name>L-histidine</name>
        <dbReference type="ChEBI" id="CHEBI:57595"/>
    </ligand>
</feature>
<protein>
    <recommendedName>
        <fullName evidence="4 9">ATP phosphoribosyltransferase regulatory subunit</fullName>
    </recommendedName>
</protein>
<evidence type="ECO:0000313" key="13">
    <source>
        <dbReference type="Proteomes" id="UP000602050"/>
    </source>
</evidence>
<dbReference type="InterPro" id="IPR041715">
    <property type="entry name" value="HisRS-like_core"/>
</dbReference>
<dbReference type="EMBL" id="BMEV01000012">
    <property type="protein sequence ID" value="GGH72540.1"/>
    <property type="molecule type" value="Genomic_DNA"/>
</dbReference>
<keyword evidence="7 9" id="KW-0368">Histidine biosynthesis</keyword>
<dbReference type="GO" id="GO:0016740">
    <property type="term" value="F:transferase activity"/>
    <property type="evidence" value="ECO:0007669"/>
    <property type="project" value="UniProtKB-ARBA"/>
</dbReference>
<dbReference type="Proteomes" id="UP000602050">
    <property type="component" value="Unassembled WGS sequence"/>
</dbReference>
<evidence type="ECO:0000256" key="8">
    <source>
        <dbReference type="ARBA" id="ARBA00025246"/>
    </source>
</evidence>
<dbReference type="GO" id="GO:0004821">
    <property type="term" value="F:histidine-tRNA ligase activity"/>
    <property type="evidence" value="ECO:0007669"/>
    <property type="project" value="TreeGrafter"/>
</dbReference>
<feature type="binding site" evidence="10">
    <location>
        <begin position="263"/>
        <end position="264"/>
    </location>
    <ligand>
        <name>L-histidine</name>
        <dbReference type="ChEBI" id="CHEBI:57595"/>
    </ligand>
</feature>
<evidence type="ECO:0000256" key="10">
    <source>
        <dbReference type="PIRSR" id="PIRSR001549-1"/>
    </source>
</evidence>
<proteinExistence type="inferred from homology"/>
<dbReference type="NCBIfam" id="TIGR00443">
    <property type="entry name" value="hisZ_biosyn_reg"/>
    <property type="match status" value="1"/>
</dbReference>
<dbReference type="GO" id="GO:0140096">
    <property type="term" value="F:catalytic activity, acting on a protein"/>
    <property type="evidence" value="ECO:0007669"/>
    <property type="project" value="UniProtKB-ARBA"/>
</dbReference>
<feature type="domain" description="Class II Histidinyl-tRNA synthetase (HisRS)-like catalytic core" evidence="11">
    <location>
        <begin position="11"/>
        <end position="307"/>
    </location>
</feature>
<comment type="function">
    <text evidence="8 9">Required for the first step of histidine biosynthesis. May allow the feedback regulation of ATP phosphoribosyltransferase activity by histidine.</text>
</comment>
<feature type="binding site" evidence="10">
    <location>
        <position position="113"/>
    </location>
    <ligand>
        <name>L-histidine</name>
        <dbReference type="ChEBI" id="CHEBI:57595"/>
    </ligand>
</feature>
<evidence type="ECO:0000256" key="5">
    <source>
        <dbReference type="ARBA" id="ARBA00022490"/>
    </source>
</evidence>
<dbReference type="Pfam" id="PF13393">
    <property type="entry name" value="tRNA-synt_His"/>
    <property type="match status" value="1"/>
</dbReference>
<feature type="binding site" evidence="10">
    <location>
        <position position="101"/>
    </location>
    <ligand>
        <name>L-histidine</name>
        <dbReference type="ChEBI" id="CHEBI:57595"/>
    </ligand>
</feature>
<reference evidence="12" key="1">
    <citation type="journal article" date="2014" name="Int. J. Syst. Evol. Microbiol.">
        <title>Complete genome sequence of Corynebacterium casei LMG S-19264T (=DSM 44701T), isolated from a smear-ripened cheese.</title>
        <authorList>
            <consortium name="US DOE Joint Genome Institute (JGI-PGF)"/>
            <person name="Walter F."/>
            <person name="Albersmeier A."/>
            <person name="Kalinowski J."/>
            <person name="Ruckert C."/>
        </authorList>
    </citation>
    <scope>NUCLEOTIDE SEQUENCE</scope>
    <source>
        <strain evidence="12">CGMCC 1.12360</strain>
    </source>
</reference>
<evidence type="ECO:0000256" key="2">
    <source>
        <dbReference type="ARBA" id="ARBA00004667"/>
    </source>
</evidence>
<evidence type="ECO:0000256" key="7">
    <source>
        <dbReference type="ARBA" id="ARBA00023102"/>
    </source>
</evidence>
<comment type="caution">
    <text evidence="12">The sequence shown here is derived from an EMBL/GenBank/DDBJ whole genome shotgun (WGS) entry which is preliminary data.</text>
</comment>